<evidence type="ECO:0000256" key="1">
    <source>
        <dbReference type="SAM" id="Coils"/>
    </source>
</evidence>
<dbReference type="InterPro" id="IPR026206">
    <property type="entry name" value="HAUS3"/>
</dbReference>
<name>A0A9N9FC24_9GLOM</name>
<evidence type="ECO:0000313" key="2">
    <source>
        <dbReference type="EMBL" id="CAG8524423.1"/>
    </source>
</evidence>
<keyword evidence="3" id="KW-1185">Reference proteome</keyword>
<dbReference type="PANTHER" id="PTHR19378">
    <property type="entry name" value="GOLGIN- RELATED"/>
    <property type="match status" value="1"/>
</dbReference>
<dbReference type="Proteomes" id="UP000789739">
    <property type="component" value="Unassembled WGS sequence"/>
</dbReference>
<keyword evidence="1" id="KW-0175">Coiled coil</keyword>
<gene>
    <name evidence="2" type="ORF">PBRASI_LOCUS3796</name>
</gene>
<evidence type="ECO:0000313" key="3">
    <source>
        <dbReference type="Proteomes" id="UP000789739"/>
    </source>
</evidence>
<organism evidence="2 3">
    <name type="scientific">Paraglomus brasilianum</name>
    <dbReference type="NCBI Taxonomy" id="144538"/>
    <lineage>
        <taxon>Eukaryota</taxon>
        <taxon>Fungi</taxon>
        <taxon>Fungi incertae sedis</taxon>
        <taxon>Mucoromycota</taxon>
        <taxon>Glomeromycotina</taxon>
        <taxon>Glomeromycetes</taxon>
        <taxon>Paraglomerales</taxon>
        <taxon>Paraglomeraceae</taxon>
        <taxon>Paraglomus</taxon>
    </lineage>
</organism>
<feature type="coiled-coil region" evidence="1">
    <location>
        <begin position="91"/>
        <end position="125"/>
    </location>
</feature>
<dbReference type="EMBL" id="CAJVPI010000357">
    <property type="protein sequence ID" value="CAG8524423.1"/>
    <property type="molecule type" value="Genomic_DNA"/>
</dbReference>
<reference evidence="2" key="1">
    <citation type="submission" date="2021-06" db="EMBL/GenBank/DDBJ databases">
        <authorList>
            <person name="Kallberg Y."/>
            <person name="Tangrot J."/>
            <person name="Rosling A."/>
        </authorList>
    </citation>
    <scope>NUCLEOTIDE SEQUENCE</scope>
    <source>
        <strain evidence="2">BR232B</strain>
    </source>
</reference>
<dbReference type="GO" id="GO:0072686">
    <property type="term" value="C:mitotic spindle"/>
    <property type="evidence" value="ECO:0007669"/>
    <property type="project" value="TreeGrafter"/>
</dbReference>
<dbReference type="PANTHER" id="PTHR19378:SF0">
    <property type="entry name" value="HAUS AUGMIN-LIKE COMPLEX SUBUNIT 3"/>
    <property type="match status" value="1"/>
</dbReference>
<sequence length="534" mass="61454">MLVDNRSNSRTASATSFITFLSEIGYPNASSLRPEQLLWAFEIPEIQTLFDWLCKNVDPEENVVNPIRMKTKQAGINEETVTNMRKTQDYLASQQEELKHLLNALESERNELKQINGELERQKRDSHASFEKTSVKVDVALSGLVNAIARTMVERKSSSKQGEVQKNFMYQCTTALNEILEIDTLYTRELERLCLKLFPSDDADNMNAFDGQGISEEIERLASLYPKTERNYIEADIDLERLSTYLRVLDYEITRIDHYDFDSNGLALVQERNASKTAMLNSQIIETLNTTIEPALVRLAETDIQAPVTAADYNARYSQQHSTNEQLDVVLNLLTTQYAWSQFMLQSLVNEFEKQETLYQYLRQLHDDWQKRNEDFEHRMSLTATLEATEGTATPTVVESHDTFLLSMKTLLMLDFASKLTEANHATPIAPKTRSLFTFYQYLKERIEKFGRNRSNFSASITGELETQTNFVRACEEIERDLSSCLHKNSKTLELLLSPMELSDLQLTLRAMTNKLQPSLIQFMHHNNIARRSV</sequence>
<dbReference type="GO" id="GO:0070652">
    <property type="term" value="C:HAUS complex"/>
    <property type="evidence" value="ECO:0007669"/>
    <property type="project" value="InterPro"/>
</dbReference>
<accession>A0A9N9FC24</accession>
<dbReference type="GO" id="GO:0051225">
    <property type="term" value="P:spindle assembly"/>
    <property type="evidence" value="ECO:0007669"/>
    <property type="project" value="InterPro"/>
</dbReference>
<dbReference type="OrthoDB" id="2159690at2759"/>
<dbReference type="AlphaFoldDB" id="A0A9N9FC24"/>
<dbReference type="GO" id="GO:0031023">
    <property type="term" value="P:microtubule organizing center organization"/>
    <property type="evidence" value="ECO:0007669"/>
    <property type="project" value="TreeGrafter"/>
</dbReference>
<protein>
    <submittedName>
        <fullName evidence="2">8742_t:CDS:1</fullName>
    </submittedName>
</protein>
<proteinExistence type="predicted"/>
<comment type="caution">
    <text evidence="2">The sequence shown here is derived from an EMBL/GenBank/DDBJ whole genome shotgun (WGS) entry which is preliminary data.</text>
</comment>
<dbReference type="GO" id="GO:0005815">
    <property type="term" value="C:microtubule organizing center"/>
    <property type="evidence" value="ECO:0007669"/>
    <property type="project" value="TreeGrafter"/>
</dbReference>